<keyword evidence="3" id="KW-1185">Reference proteome</keyword>
<accession>A0A918C1Z2</accession>
<feature type="region of interest" description="Disordered" evidence="1">
    <location>
        <begin position="216"/>
        <end position="241"/>
    </location>
</feature>
<name>A0A918C1Z2_9ACTN</name>
<dbReference type="Proteomes" id="UP000658320">
    <property type="component" value="Unassembled WGS sequence"/>
</dbReference>
<evidence type="ECO:0000313" key="2">
    <source>
        <dbReference type="EMBL" id="GGR02000.1"/>
    </source>
</evidence>
<organism evidence="2 3">
    <name type="scientific">Streptomyces aurantiogriseus</name>
    <dbReference type="NCBI Taxonomy" id="66870"/>
    <lineage>
        <taxon>Bacteria</taxon>
        <taxon>Bacillati</taxon>
        <taxon>Actinomycetota</taxon>
        <taxon>Actinomycetes</taxon>
        <taxon>Kitasatosporales</taxon>
        <taxon>Streptomycetaceae</taxon>
        <taxon>Streptomyces</taxon>
    </lineage>
</organism>
<evidence type="ECO:0000256" key="1">
    <source>
        <dbReference type="SAM" id="MobiDB-lite"/>
    </source>
</evidence>
<evidence type="ECO:0000313" key="3">
    <source>
        <dbReference type="Proteomes" id="UP000658320"/>
    </source>
</evidence>
<feature type="region of interest" description="Disordered" evidence="1">
    <location>
        <begin position="261"/>
        <end position="288"/>
    </location>
</feature>
<dbReference type="RefSeq" id="WP_189933934.1">
    <property type="nucleotide sequence ID" value="NZ_BMSX01000003.1"/>
</dbReference>
<dbReference type="AlphaFoldDB" id="A0A918C1Z2"/>
<gene>
    <name evidence="2" type="ORF">GCM10010251_17160</name>
</gene>
<reference evidence="2" key="1">
    <citation type="journal article" date="2014" name="Int. J. Syst. Evol. Microbiol.">
        <title>Complete genome sequence of Corynebacterium casei LMG S-19264T (=DSM 44701T), isolated from a smear-ripened cheese.</title>
        <authorList>
            <consortium name="US DOE Joint Genome Institute (JGI-PGF)"/>
            <person name="Walter F."/>
            <person name="Albersmeier A."/>
            <person name="Kalinowski J."/>
            <person name="Ruckert C."/>
        </authorList>
    </citation>
    <scope>NUCLEOTIDE SEQUENCE</scope>
    <source>
        <strain evidence="2">JCM 4346</strain>
    </source>
</reference>
<reference evidence="2" key="2">
    <citation type="submission" date="2020-09" db="EMBL/GenBank/DDBJ databases">
        <authorList>
            <person name="Sun Q."/>
            <person name="Ohkuma M."/>
        </authorList>
    </citation>
    <scope>NUCLEOTIDE SEQUENCE</scope>
    <source>
        <strain evidence="2">JCM 4346</strain>
    </source>
</reference>
<dbReference type="EMBL" id="BMSX01000003">
    <property type="protein sequence ID" value="GGR02000.1"/>
    <property type="molecule type" value="Genomic_DNA"/>
</dbReference>
<proteinExistence type="predicted"/>
<sequence length="424" mass="44966">MPVDQHDPFEDRLSAALHQAGGTFDTNRSALAAAGQAHGRRLRLRRLAVAGSTASLVLVGVGAAVLLPSDGSVRETASVATNGTAKPGFFSADDVIRTLEKLLPEGKTYSQEGRGTHSDLPPSAQLVFDDGKGAAAVSVGLERIELSAETGDNGFDPASAVMPCPKAEAGARSAFDSCETEKLADGSVVTVFQGYEYPDRREETKAWGAELVTPEGQRVSVSEWNAPAEKGQPVSRPEPPLSTAQLKTLAAATQWRTIIDALPEQSRRPTPTTSQASAAPRPRAASGKVVERVLATSLPAGLKVVSRGHQETEYAYLVVDDGKGRTFVEVNVQPNMLDVAHQLYADAEALPDGTLVATQQQPDEKGREGVVTWTVDTMRKDGKRVVISAYNSADLQSAASRPEPALTIAQLREIALSPTWLEVG</sequence>
<feature type="compositionally biased region" description="Low complexity" evidence="1">
    <location>
        <begin position="276"/>
        <end position="286"/>
    </location>
</feature>
<protein>
    <submittedName>
        <fullName evidence="2">Uncharacterized protein</fullName>
    </submittedName>
</protein>
<comment type="caution">
    <text evidence="2">The sequence shown here is derived from an EMBL/GenBank/DDBJ whole genome shotgun (WGS) entry which is preliminary data.</text>
</comment>